<sequence>MENGVVGQDGSGSTAREIGYLGIVPSNCFSLALAEWKNARFVLENDNRLGDM</sequence>
<protein>
    <submittedName>
        <fullName evidence="1">Uncharacterized protein</fullName>
    </submittedName>
</protein>
<evidence type="ECO:0000313" key="2">
    <source>
        <dbReference type="Proteomes" id="UP000094385"/>
    </source>
</evidence>
<keyword evidence="2" id="KW-1185">Reference proteome</keyword>
<dbReference type="AlphaFoldDB" id="A0A1E3Q8M0"/>
<reference evidence="1 2" key="1">
    <citation type="journal article" date="2016" name="Proc. Natl. Acad. Sci. U.S.A.">
        <title>Comparative genomics of biotechnologically important yeasts.</title>
        <authorList>
            <person name="Riley R."/>
            <person name="Haridas S."/>
            <person name="Wolfe K.H."/>
            <person name="Lopes M.R."/>
            <person name="Hittinger C.T."/>
            <person name="Goeker M."/>
            <person name="Salamov A.A."/>
            <person name="Wisecaver J.H."/>
            <person name="Long T.M."/>
            <person name="Calvey C.H."/>
            <person name="Aerts A.L."/>
            <person name="Barry K.W."/>
            <person name="Choi C."/>
            <person name="Clum A."/>
            <person name="Coughlan A.Y."/>
            <person name="Deshpande S."/>
            <person name="Douglass A.P."/>
            <person name="Hanson S.J."/>
            <person name="Klenk H.-P."/>
            <person name="LaButti K.M."/>
            <person name="Lapidus A."/>
            <person name="Lindquist E.A."/>
            <person name="Lipzen A.M."/>
            <person name="Meier-Kolthoff J.P."/>
            <person name="Ohm R.A."/>
            <person name="Otillar R.P."/>
            <person name="Pangilinan J.L."/>
            <person name="Peng Y."/>
            <person name="Rokas A."/>
            <person name="Rosa C.A."/>
            <person name="Scheuner C."/>
            <person name="Sibirny A.A."/>
            <person name="Slot J.C."/>
            <person name="Stielow J.B."/>
            <person name="Sun H."/>
            <person name="Kurtzman C.P."/>
            <person name="Blackwell M."/>
            <person name="Grigoriev I.V."/>
            <person name="Jeffries T.W."/>
        </authorList>
    </citation>
    <scope>NUCLEOTIDE SEQUENCE [LARGE SCALE GENOMIC DNA]</scope>
    <source>
        <strain evidence="1 2">NRRL Y-11557</strain>
    </source>
</reference>
<organism evidence="1 2">
    <name type="scientific">Lipomyces starkeyi NRRL Y-11557</name>
    <dbReference type="NCBI Taxonomy" id="675824"/>
    <lineage>
        <taxon>Eukaryota</taxon>
        <taxon>Fungi</taxon>
        <taxon>Dikarya</taxon>
        <taxon>Ascomycota</taxon>
        <taxon>Saccharomycotina</taxon>
        <taxon>Lipomycetes</taxon>
        <taxon>Lipomycetales</taxon>
        <taxon>Lipomycetaceae</taxon>
        <taxon>Lipomyces</taxon>
    </lineage>
</organism>
<proteinExistence type="predicted"/>
<gene>
    <name evidence="1" type="ORF">LIPSTDRAFT_71039</name>
</gene>
<accession>A0A1E3Q8M0</accession>
<evidence type="ECO:0000313" key="1">
    <source>
        <dbReference type="EMBL" id="ODQ73950.1"/>
    </source>
</evidence>
<name>A0A1E3Q8M0_LIPST</name>
<dbReference type="EMBL" id="KV454293">
    <property type="protein sequence ID" value="ODQ73950.1"/>
    <property type="molecule type" value="Genomic_DNA"/>
</dbReference>
<dbReference type="Proteomes" id="UP000094385">
    <property type="component" value="Unassembled WGS sequence"/>
</dbReference>